<evidence type="ECO:0000313" key="1">
    <source>
        <dbReference type="EMBL" id="KKL74581.1"/>
    </source>
</evidence>
<protein>
    <recommendedName>
        <fullName evidence="2">DNA methylase N-4/N-6 domain-containing protein</fullName>
    </recommendedName>
</protein>
<dbReference type="Gene3D" id="3.40.50.150">
    <property type="entry name" value="Vaccinia Virus protein VP39"/>
    <property type="match status" value="1"/>
</dbReference>
<name>A0A0F9F7U4_9ZZZZ</name>
<sequence length="221" mass="26218">MSMNNKKTKWRGIHTTQKKTNELEPITILNRLKQRSISLPRIDDKKRWAGFPGLAGTSKEIASYIPFCSKYVEPLAGSVKVYQEWVKRDTWAWEEVILNDLSPFVCKWLRREFPEAKVTNVDFVKCIKKYDSKYTFFMFDIPWNKSFYDQDFSMFNRKSVKDYAVELLEICENLTGKFIIASREENDVFRKAKFYHKTITSKYVVSGHYPKQLLTTNFQIK</sequence>
<reference evidence="1" key="1">
    <citation type="journal article" date="2015" name="Nature">
        <title>Complex archaea that bridge the gap between prokaryotes and eukaryotes.</title>
        <authorList>
            <person name="Spang A."/>
            <person name="Saw J.H."/>
            <person name="Jorgensen S.L."/>
            <person name="Zaremba-Niedzwiedzka K."/>
            <person name="Martijn J."/>
            <person name="Lind A.E."/>
            <person name="van Eijk R."/>
            <person name="Schleper C."/>
            <person name="Guy L."/>
            <person name="Ettema T.J."/>
        </authorList>
    </citation>
    <scope>NUCLEOTIDE SEQUENCE</scope>
</reference>
<dbReference type="EMBL" id="LAZR01024603">
    <property type="protein sequence ID" value="KKL74581.1"/>
    <property type="molecule type" value="Genomic_DNA"/>
</dbReference>
<proteinExistence type="predicted"/>
<dbReference type="InterPro" id="IPR029063">
    <property type="entry name" value="SAM-dependent_MTases_sf"/>
</dbReference>
<organism evidence="1">
    <name type="scientific">marine sediment metagenome</name>
    <dbReference type="NCBI Taxonomy" id="412755"/>
    <lineage>
        <taxon>unclassified sequences</taxon>
        <taxon>metagenomes</taxon>
        <taxon>ecological metagenomes</taxon>
    </lineage>
</organism>
<dbReference type="SUPFAM" id="SSF53335">
    <property type="entry name" value="S-adenosyl-L-methionine-dependent methyltransferases"/>
    <property type="match status" value="1"/>
</dbReference>
<dbReference type="AlphaFoldDB" id="A0A0F9F7U4"/>
<evidence type="ECO:0008006" key="2">
    <source>
        <dbReference type="Google" id="ProtNLM"/>
    </source>
</evidence>
<gene>
    <name evidence="1" type="ORF">LCGC14_2063460</name>
</gene>
<accession>A0A0F9F7U4</accession>
<comment type="caution">
    <text evidence="1">The sequence shown here is derived from an EMBL/GenBank/DDBJ whole genome shotgun (WGS) entry which is preliminary data.</text>
</comment>